<feature type="domain" description="ATPase AAA-type core" evidence="1">
    <location>
        <begin position="66"/>
        <end position="173"/>
    </location>
</feature>
<name>A0ABW1M1K7_9ACTN</name>
<dbReference type="Proteomes" id="UP001596242">
    <property type="component" value="Unassembled WGS sequence"/>
</dbReference>
<dbReference type="Pfam" id="PF13304">
    <property type="entry name" value="AAA_21"/>
    <property type="match status" value="1"/>
</dbReference>
<dbReference type="InterPro" id="IPR027417">
    <property type="entry name" value="P-loop_NTPase"/>
</dbReference>
<dbReference type="SUPFAM" id="SSF52540">
    <property type="entry name" value="P-loop containing nucleoside triphosphate hydrolases"/>
    <property type="match status" value="1"/>
</dbReference>
<keyword evidence="3" id="KW-1185">Reference proteome</keyword>
<protein>
    <submittedName>
        <fullName evidence="2">AAA family ATPase</fullName>
    </submittedName>
</protein>
<dbReference type="InterPro" id="IPR003959">
    <property type="entry name" value="ATPase_AAA_core"/>
</dbReference>
<accession>A0ABW1M1K7</accession>
<gene>
    <name evidence="2" type="ORF">ACFP50_17865</name>
</gene>
<evidence type="ECO:0000259" key="1">
    <source>
        <dbReference type="Pfam" id="PF13304"/>
    </source>
</evidence>
<evidence type="ECO:0000313" key="3">
    <source>
        <dbReference type="Proteomes" id="UP001596242"/>
    </source>
</evidence>
<organism evidence="2 3">
    <name type="scientific">Streptomyces pratens</name>
    <dbReference type="NCBI Taxonomy" id="887456"/>
    <lineage>
        <taxon>Bacteria</taxon>
        <taxon>Bacillati</taxon>
        <taxon>Actinomycetota</taxon>
        <taxon>Actinomycetes</taxon>
        <taxon>Kitasatosporales</taxon>
        <taxon>Streptomycetaceae</taxon>
        <taxon>Streptomyces</taxon>
    </lineage>
</organism>
<reference evidence="3" key="1">
    <citation type="journal article" date="2019" name="Int. J. Syst. Evol. Microbiol.">
        <title>The Global Catalogue of Microorganisms (GCM) 10K type strain sequencing project: providing services to taxonomists for standard genome sequencing and annotation.</title>
        <authorList>
            <consortium name="The Broad Institute Genomics Platform"/>
            <consortium name="The Broad Institute Genome Sequencing Center for Infectious Disease"/>
            <person name="Wu L."/>
            <person name="Ma J."/>
        </authorList>
    </citation>
    <scope>NUCLEOTIDE SEQUENCE [LARGE SCALE GENOMIC DNA]</scope>
    <source>
        <strain evidence="3">JCM 12763</strain>
    </source>
</reference>
<dbReference type="Gene3D" id="3.40.50.300">
    <property type="entry name" value="P-loop containing nucleotide triphosphate hydrolases"/>
    <property type="match status" value="1"/>
</dbReference>
<comment type="caution">
    <text evidence="2">The sequence shown here is derived from an EMBL/GenBank/DDBJ whole genome shotgun (WGS) entry which is preliminary data.</text>
</comment>
<proteinExistence type="predicted"/>
<sequence length="261" mass="28280">MESWRRLALEPSALRSADGFLDPPVMGVDGSHLPATLYRVAHQPDAGDPEQVYARVAGRLSDLAGIRIRDLSVDQDEVRQLLTVRVREEDGMRLPARSLSEGTLRFLALCVLLEDPTVGGMMCMEEPENAIHPANLIPMVTLVQDLAVDPAIAPGPDNPFRQVLINTHSPGVVQLVSPSDVLFADTSVHKLADGSTARALRLRPLQGTWRIRDGQRDYVTKADILPYLTIPPGAQMACLGYPGQLVEITATAVVPDVAAKS</sequence>
<dbReference type="RefSeq" id="WP_386398614.1">
    <property type="nucleotide sequence ID" value="NZ_JBHSPT010000039.1"/>
</dbReference>
<evidence type="ECO:0000313" key="2">
    <source>
        <dbReference type="EMBL" id="MFC6057269.1"/>
    </source>
</evidence>
<dbReference type="EMBL" id="JBHSPT010000039">
    <property type="protein sequence ID" value="MFC6057269.1"/>
    <property type="molecule type" value="Genomic_DNA"/>
</dbReference>